<dbReference type="InterPro" id="IPR007065">
    <property type="entry name" value="HPP"/>
</dbReference>
<feature type="domain" description="HPP transmembrane region" evidence="2">
    <location>
        <begin position="17"/>
        <end position="172"/>
    </location>
</feature>
<dbReference type="PATRIC" id="fig|857265.3.peg.3457"/>
<proteinExistence type="predicted"/>
<dbReference type="Proteomes" id="UP000037939">
    <property type="component" value="Unassembled WGS sequence"/>
</dbReference>
<evidence type="ECO:0000313" key="4">
    <source>
        <dbReference type="Proteomes" id="UP000037939"/>
    </source>
</evidence>
<keyword evidence="1" id="KW-0472">Membrane</keyword>
<feature type="transmembrane region" description="Helical" evidence="1">
    <location>
        <begin position="82"/>
        <end position="112"/>
    </location>
</feature>
<protein>
    <submittedName>
        <fullName evidence="3">HPP family protein</fullName>
    </submittedName>
</protein>
<keyword evidence="1" id="KW-1133">Transmembrane helix</keyword>
<sequence>MHAFLHWLHGFRPAPTTASRRERILGCVGAALGLWATEVVARHALGELNPWFIAPMGASAVLLFAVPASPLAQPWSIVGGNLIAACVGVAAGLLLGHTGFAAAVAAAIAIALMFEARCIHPPSGAVALTAVLGGPAVYRLGFGFVLWPVLLDSLLLLAYALLFNNALQRRYPHRISDRANVNHQVSPPLPAGGGVTRDDLRAVLSARGELVDISEEDLEEIIYAAEMRALFRASRTTANPPAA</sequence>
<name>A0A0N0GLW1_9NEIS</name>
<keyword evidence="1" id="KW-0812">Transmembrane</keyword>
<gene>
    <name evidence="3" type="ORF">WG78_16865</name>
</gene>
<reference evidence="3 4" key="1">
    <citation type="submission" date="2015-07" db="EMBL/GenBank/DDBJ databases">
        <title>Draft genome sequence of the Amantichitinum ursilacus IGB-41, a new chitin-degrading bacterium.</title>
        <authorList>
            <person name="Kirstahler P."/>
            <person name="Guenther M."/>
            <person name="Grumaz C."/>
            <person name="Rupp S."/>
            <person name="Zibek S."/>
            <person name="Sohn K."/>
        </authorList>
    </citation>
    <scope>NUCLEOTIDE SEQUENCE [LARGE SCALE GENOMIC DNA]</scope>
    <source>
        <strain evidence="3 4">IGB-41</strain>
    </source>
</reference>
<dbReference type="PANTHER" id="PTHR33741">
    <property type="entry name" value="TRANSMEMBRANE PROTEIN DDB_G0269096-RELATED"/>
    <property type="match status" value="1"/>
</dbReference>
<dbReference type="AlphaFoldDB" id="A0A0N0GLW1"/>
<organism evidence="3 4">
    <name type="scientific">Amantichitinum ursilacus</name>
    <dbReference type="NCBI Taxonomy" id="857265"/>
    <lineage>
        <taxon>Bacteria</taxon>
        <taxon>Pseudomonadati</taxon>
        <taxon>Pseudomonadota</taxon>
        <taxon>Betaproteobacteria</taxon>
        <taxon>Neisseriales</taxon>
        <taxon>Chitinibacteraceae</taxon>
        <taxon>Amantichitinum</taxon>
    </lineage>
</organism>
<comment type="caution">
    <text evidence="3">The sequence shown here is derived from an EMBL/GenBank/DDBJ whole genome shotgun (WGS) entry which is preliminary data.</text>
</comment>
<dbReference type="OrthoDB" id="9811720at2"/>
<keyword evidence="4" id="KW-1185">Reference proteome</keyword>
<dbReference type="Pfam" id="PF04982">
    <property type="entry name" value="TM_HPP"/>
    <property type="match status" value="1"/>
</dbReference>
<feature type="transmembrane region" description="Helical" evidence="1">
    <location>
        <begin position="144"/>
        <end position="164"/>
    </location>
</feature>
<evidence type="ECO:0000259" key="2">
    <source>
        <dbReference type="Pfam" id="PF04982"/>
    </source>
</evidence>
<evidence type="ECO:0000256" key="1">
    <source>
        <dbReference type="SAM" id="Phobius"/>
    </source>
</evidence>
<dbReference type="PANTHER" id="PTHR33741:SF5">
    <property type="entry name" value="TRANSMEMBRANE PROTEIN DDB_G0269096-RELATED"/>
    <property type="match status" value="1"/>
</dbReference>
<evidence type="ECO:0000313" key="3">
    <source>
        <dbReference type="EMBL" id="KPC50496.1"/>
    </source>
</evidence>
<accession>A0A0N0GLW1</accession>
<dbReference type="InterPro" id="IPR058581">
    <property type="entry name" value="TM_HPP"/>
</dbReference>
<dbReference type="RefSeq" id="WP_053938986.1">
    <property type="nucleotide sequence ID" value="NZ_LAQT01000028.1"/>
</dbReference>
<dbReference type="STRING" id="857265.WG78_16865"/>
<dbReference type="EMBL" id="LAQT01000028">
    <property type="protein sequence ID" value="KPC50496.1"/>
    <property type="molecule type" value="Genomic_DNA"/>
</dbReference>